<dbReference type="PROSITE" id="PS50112">
    <property type="entry name" value="PAS"/>
    <property type="match status" value="1"/>
</dbReference>
<dbReference type="Pfam" id="PF00990">
    <property type="entry name" value="GGDEF"/>
    <property type="match status" value="1"/>
</dbReference>
<evidence type="ECO:0000313" key="4">
    <source>
        <dbReference type="EMBL" id="RJO80244.1"/>
    </source>
</evidence>
<evidence type="ECO:0000259" key="2">
    <source>
        <dbReference type="PROSITE" id="PS50113"/>
    </source>
</evidence>
<dbReference type="EMBL" id="QZFU01000005">
    <property type="protein sequence ID" value="RJO80244.1"/>
    <property type="molecule type" value="Genomic_DNA"/>
</dbReference>
<dbReference type="InterPro" id="IPR035965">
    <property type="entry name" value="PAS-like_dom_sf"/>
</dbReference>
<sequence>MPVAPSLQVLTDLTAQLADALDADRFDAGTGTRVGAALVTAHLTDSAVPGISAQVLYRLAEHSARPDAGLRLAVLLTEIGCGFQARLHEMVCPSRPSTEGVGRPTRRDAEDRFRIVFDNAAFAIALGDTNGTLLDANRGLAEMIGVPVDQLRGISVYDFAHPDDRDEIRSLVYEKLVPAGAGTVKLDRRLIRADGSSGWISFAITYVKGIGGPDHLLAVGADVTDRHLLAAELHRQARHDPLTGLPNRRHLLERIQSAIASAGEEDRIGLCFADLDHFKHVNDRYGHGAGDQVLTAVATRLHDSVRDDGDCMIARIGGDEFVALIPPPVDDRRVAIVAERLLASLAEPITVGDHSLRISASIGAALTPVADARPESLLAAADTCLYHAKSGGTGRWVLASP</sequence>
<dbReference type="NCBIfam" id="TIGR00254">
    <property type="entry name" value="GGDEF"/>
    <property type="match status" value="1"/>
</dbReference>
<gene>
    <name evidence="4" type="ORF">D5S18_00415</name>
</gene>
<protein>
    <submittedName>
        <fullName evidence="4">Sensor domain-containing diguanylate cyclase</fullName>
    </submittedName>
</protein>
<dbReference type="Gene3D" id="3.30.70.270">
    <property type="match status" value="1"/>
</dbReference>
<dbReference type="SMART" id="SM00091">
    <property type="entry name" value="PAS"/>
    <property type="match status" value="1"/>
</dbReference>
<dbReference type="OrthoDB" id="23692at2"/>
<name>A0A3A4KUJ7_9NOCA</name>
<dbReference type="Pfam" id="PF08448">
    <property type="entry name" value="PAS_4"/>
    <property type="match status" value="1"/>
</dbReference>
<dbReference type="InterPro" id="IPR052155">
    <property type="entry name" value="Biofilm_reg_signaling"/>
</dbReference>
<feature type="domain" description="GGDEF" evidence="3">
    <location>
        <begin position="266"/>
        <end position="401"/>
    </location>
</feature>
<dbReference type="InterPro" id="IPR000700">
    <property type="entry name" value="PAS-assoc_C"/>
</dbReference>
<dbReference type="AlphaFoldDB" id="A0A3A4KUJ7"/>
<dbReference type="PROSITE" id="PS50113">
    <property type="entry name" value="PAC"/>
    <property type="match status" value="1"/>
</dbReference>
<dbReference type="Gene3D" id="3.30.450.20">
    <property type="entry name" value="PAS domain"/>
    <property type="match status" value="1"/>
</dbReference>
<dbReference type="InterPro" id="IPR029787">
    <property type="entry name" value="Nucleotide_cyclase"/>
</dbReference>
<dbReference type="RefSeq" id="WP_120036780.1">
    <property type="nucleotide sequence ID" value="NZ_QZFU01000005.1"/>
</dbReference>
<organism evidence="4 5">
    <name type="scientific">Nocardia panacis</name>
    <dbReference type="NCBI Taxonomy" id="2340916"/>
    <lineage>
        <taxon>Bacteria</taxon>
        <taxon>Bacillati</taxon>
        <taxon>Actinomycetota</taxon>
        <taxon>Actinomycetes</taxon>
        <taxon>Mycobacteriales</taxon>
        <taxon>Nocardiaceae</taxon>
        <taxon>Nocardia</taxon>
    </lineage>
</organism>
<dbReference type="CDD" id="cd00130">
    <property type="entry name" value="PAS"/>
    <property type="match status" value="1"/>
</dbReference>
<dbReference type="InterPro" id="IPR013656">
    <property type="entry name" value="PAS_4"/>
</dbReference>
<dbReference type="CDD" id="cd01949">
    <property type="entry name" value="GGDEF"/>
    <property type="match status" value="1"/>
</dbReference>
<reference evidence="4 5" key="1">
    <citation type="submission" date="2018-09" db="EMBL/GenBank/DDBJ databases">
        <title>YIM PH21274 draft genome.</title>
        <authorList>
            <person name="Miao C."/>
        </authorList>
    </citation>
    <scope>NUCLEOTIDE SEQUENCE [LARGE SCALE GENOMIC DNA]</scope>
    <source>
        <strain evidence="4 5">YIM PH 21724</strain>
    </source>
</reference>
<keyword evidence="5" id="KW-1185">Reference proteome</keyword>
<dbReference type="SMART" id="SM00267">
    <property type="entry name" value="GGDEF"/>
    <property type="match status" value="1"/>
</dbReference>
<feature type="domain" description="PAS" evidence="1">
    <location>
        <begin position="109"/>
        <end position="180"/>
    </location>
</feature>
<dbReference type="InterPro" id="IPR043128">
    <property type="entry name" value="Rev_trsase/Diguanyl_cyclase"/>
</dbReference>
<dbReference type="InterPro" id="IPR000014">
    <property type="entry name" value="PAS"/>
</dbReference>
<evidence type="ECO:0000259" key="3">
    <source>
        <dbReference type="PROSITE" id="PS50887"/>
    </source>
</evidence>
<dbReference type="PROSITE" id="PS50887">
    <property type="entry name" value="GGDEF"/>
    <property type="match status" value="1"/>
</dbReference>
<evidence type="ECO:0000313" key="5">
    <source>
        <dbReference type="Proteomes" id="UP000266677"/>
    </source>
</evidence>
<dbReference type="NCBIfam" id="TIGR00229">
    <property type="entry name" value="sensory_box"/>
    <property type="match status" value="1"/>
</dbReference>
<dbReference type="PANTHER" id="PTHR44757:SF2">
    <property type="entry name" value="BIOFILM ARCHITECTURE MAINTENANCE PROTEIN MBAA"/>
    <property type="match status" value="1"/>
</dbReference>
<dbReference type="InterPro" id="IPR000160">
    <property type="entry name" value="GGDEF_dom"/>
</dbReference>
<proteinExistence type="predicted"/>
<comment type="caution">
    <text evidence="4">The sequence shown here is derived from an EMBL/GenBank/DDBJ whole genome shotgun (WGS) entry which is preliminary data.</text>
</comment>
<dbReference type="PANTHER" id="PTHR44757">
    <property type="entry name" value="DIGUANYLATE CYCLASE DGCP"/>
    <property type="match status" value="1"/>
</dbReference>
<dbReference type="SUPFAM" id="SSF55785">
    <property type="entry name" value="PYP-like sensor domain (PAS domain)"/>
    <property type="match status" value="1"/>
</dbReference>
<feature type="domain" description="PAC" evidence="2">
    <location>
        <begin position="184"/>
        <end position="235"/>
    </location>
</feature>
<evidence type="ECO:0000259" key="1">
    <source>
        <dbReference type="PROSITE" id="PS50112"/>
    </source>
</evidence>
<accession>A0A3A4KUJ7</accession>
<dbReference type="Proteomes" id="UP000266677">
    <property type="component" value="Unassembled WGS sequence"/>
</dbReference>
<dbReference type="SUPFAM" id="SSF55073">
    <property type="entry name" value="Nucleotide cyclase"/>
    <property type="match status" value="1"/>
</dbReference>